<gene>
    <name evidence="1" type="ORF">K452DRAFT_296244</name>
</gene>
<dbReference type="RefSeq" id="XP_033399688.1">
    <property type="nucleotide sequence ID" value="XM_033541896.1"/>
</dbReference>
<dbReference type="AlphaFoldDB" id="A0A6A6BIY5"/>
<sequence>MASFATKAEAYAKADAKPERSDLHPCFQRCIDSHYDYPFWDSTRAEICEKDWKSKTYDYFGYTISPCIVHECSSEKHEVVHSFQEFMADFCGKTAFAKD</sequence>
<reference evidence="1" key="1">
    <citation type="journal article" date="2020" name="Stud. Mycol.">
        <title>101 Dothideomycetes genomes: a test case for predicting lifestyles and emergence of pathogens.</title>
        <authorList>
            <person name="Haridas S."/>
            <person name="Albert R."/>
            <person name="Binder M."/>
            <person name="Bloem J."/>
            <person name="Labutti K."/>
            <person name="Salamov A."/>
            <person name="Andreopoulos B."/>
            <person name="Baker S."/>
            <person name="Barry K."/>
            <person name="Bills G."/>
            <person name="Bluhm B."/>
            <person name="Cannon C."/>
            <person name="Castanera R."/>
            <person name="Culley D."/>
            <person name="Daum C."/>
            <person name="Ezra D."/>
            <person name="Gonzalez J."/>
            <person name="Henrissat B."/>
            <person name="Kuo A."/>
            <person name="Liang C."/>
            <person name="Lipzen A."/>
            <person name="Lutzoni F."/>
            <person name="Magnuson J."/>
            <person name="Mondo S."/>
            <person name="Nolan M."/>
            <person name="Ohm R."/>
            <person name="Pangilinan J."/>
            <person name="Park H.-J."/>
            <person name="Ramirez L."/>
            <person name="Alfaro M."/>
            <person name="Sun H."/>
            <person name="Tritt A."/>
            <person name="Yoshinaga Y."/>
            <person name="Zwiers L.-H."/>
            <person name="Turgeon B."/>
            <person name="Goodwin S."/>
            <person name="Spatafora J."/>
            <person name="Crous P."/>
            <person name="Grigoriev I."/>
        </authorList>
    </citation>
    <scope>NUCLEOTIDE SEQUENCE</scope>
    <source>
        <strain evidence="1">CBS 121167</strain>
    </source>
</reference>
<accession>A0A6A6BIY5</accession>
<evidence type="ECO:0000313" key="1">
    <source>
        <dbReference type="EMBL" id="KAF2143976.1"/>
    </source>
</evidence>
<name>A0A6A6BIY5_9PEZI</name>
<evidence type="ECO:0008006" key="3">
    <source>
        <dbReference type="Google" id="ProtNLM"/>
    </source>
</evidence>
<keyword evidence="2" id="KW-1185">Reference proteome</keyword>
<proteinExistence type="predicted"/>
<dbReference type="EMBL" id="ML995480">
    <property type="protein sequence ID" value="KAF2143976.1"/>
    <property type="molecule type" value="Genomic_DNA"/>
</dbReference>
<organism evidence="1 2">
    <name type="scientific">Aplosporella prunicola CBS 121167</name>
    <dbReference type="NCBI Taxonomy" id="1176127"/>
    <lineage>
        <taxon>Eukaryota</taxon>
        <taxon>Fungi</taxon>
        <taxon>Dikarya</taxon>
        <taxon>Ascomycota</taxon>
        <taxon>Pezizomycotina</taxon>
        <taxon>Dothideomycetes</taxon>
        <taxon>Dothideomycetes incertae sedis</taxon>
        <taxon>Botryosphaeriales</taxon>
        <taxon>Aplosporellaceae</taxon>
        <taxon>Aplosporella</taxon>
    </lineage>
</organism>
<evidence type="ECO:0000313" key="2">
    <source>
        <dbReference type="Proteomes" id="UP000799438"/>
    </source>
</evidence>
<protein>
    <recommendedName>
        <fullName evidence="3">Extracellular membrane protein CFEM domain-containing protein</fullName>
    </recommendedName>
</protein>
<dbReference type="Proteomes" id="UP000799438">
    <property type="component" value="Unassembled WGS sequence"/>
</dbReference>
<dbReference type="GeneID" id="54299393"/>